<evidence type="ECO:0000313" key="3">
    <source>
        <dbReference type="EMBL" id="ELZ31407.1"/>
    </source>
</evidence>
<dbReference type="AlphaFoldDB" id="M0D9L3"/>
<dbReference type="Proteomes" id="UP000011513">
    <property type="component" value="Unassembled WGS sequence"/>
</dbReference>
<reference evidence="3 4" key="1">
    <citation type="journal article" date="2014" name="PLoS Genet.">
        <title>Phylogenetically driven sequencing of extremely halophilic archaea reveals strategies for static and dynamic osmo-response.</title>
        <authorList>
            <person name="Becker E.A."/>
            <person name="Seitzer P.M."/>
            <person name="Tritt A."/>
            <person name="Larsen D."/>
            <person name="Krusor M."/>
            <person name="Yao A.I."/>
            <person name="Wu D."/>
            <person name="Madern D."/>
            <person name="Eisen J.A."/>
            <person name="Darling A.E."/>
            <person name="Facciotti M.T."/>
        </authorList>
    </citation>
    <scope>NUCLEOTIDE SEQUENCE [LARGE SCALE GENOMIC DNA]</scope>
    <source>
        <strain evidence="3 4">JCM 14848</strain>
    </source>
</reference>
<dbReference type="InParanoid" id="M0D9L3"/>
<feature type="region of interest" description="Disordered" evidence="1">
    <location>
        <begin position="129"/>
        <end position="153"/>
    </location>
</feature>
<dbReference type="PANTHER" id="PTHR41252">
    <property type="entry name" value="BLR2505 PROTEIN"/>
    <property type="match status" value="1"/>
</dbReference>
<dbReference type="InterPro" id="IPR037401">
    <property type="entry name" value="SnoaL-like"/>
</dbReference>
<dbReference type="eggNOG" id="arCOG06513">
    <property type="taxonomic scope" value="Archaea"/>
</dbReference>
<dbReference type="InterPro" id="IPR032710">
    <property type="entry name" value="NTF2-like_dom_sf"/>
</dbReference>
<feature type="domain" description="SnoaL-like" evidence="2">
    <location>
        <begin position="8"/>
        <end position="115"/>
    </location>
</feature>
<protein>
    <recommendedName>
        <fullName evidence="2">SnoaL-like domain-containing protein</fullName>
    </recommendedName>
</protein>
<organism evidence="3 4">
    <name type="scientific">Halogeometricum pallidum JCM 14848</name>
    <dbReference type="NCBI Taxonomy" id="1227487"/>
    <lineage>
        <taxon>Archaea</taxon>
        <taxon>Methanobacteriati</taxon>
        <taxon>Methanobacteriota</taxon>
        <taxon>Stenosarchaea group</taxon>
        <taxon>Halobacteria</taxon>
        <taxon>Halobacteriales</taxon>
        <taxon>Haloferacaceae</taxon>
        <taxon>Halogeometricum</taxon>
    </lineage>
</organism>
<dbReference type="Gene3D" id="3.10.450.50">
    <property type="match status" value="1"/>
</dbReference>
<dbReference type="EMBL" id="AOIV01000021">
    <property type="protein sequence ID" value="ELZ31407.1"/>
    <property type="molecule type" value="Genomic_DNA"/>
</dbReference>
<evidence type="ECO:0000256" key="1">
    <source>
        <dbReference type="SAM" id="MobiDB-lite"/>
    </source>
</evidence>
<proteinExistence type="predicted"/>
<name>M0D9L3_HALPD</name>
<evidence type="ECO:0000313" key="4">
    <source>
        <dbReference type="Proteomes" id="UP000011513"/>
    </source>
</evidence>
<evidence type="ECO:0000259" key="2">
    <source>
        <dbReference type="Pfam" id="PF12680"/>
    </source>
</evidence>
<dbReference type="Pfam" id="PF12680">
    <property type="entry name" value="SnoaL_2"/>
    <property type="match status" value="1"/>
</dbReference>
<sequence length="153" mass="16986">MKRNVETVTRMYESFAEGDIDAVVATWDSGIELHEPEGIVGGGTLRGRDEILENLFAGFANDWTEVSVVPERFIDGGDTVVALITWSGTYVETGTSVEFRGAHVFDFQDGKIVRWTSYADTALFNAATENGPTDSFGPSERSGWRPHRFPDRF</sequence>
<gene>
    <name evidence="3" type="ORF">C474_08897</name>
</gene>
<comment type="caution">
    <text evidence="3">The sequence shown here is derived from an EMBL/GenBank/DDBJ whole genome shotgun (WGS) entry which is preliminary data.</text>
</comment>
<keyword evidence="4" id="KW-1185">Reference proteome</keyword>
<dbReference type="PANTHER" id="PTHR41252:SF1">
    <property type="entry name" value="BLR2505 PROTEIN"/>
    <property type="match status" value="1"/>
</dbReference>
<dbReference type="SUPFAM" id="SSF54427">
    <property type="entry name" value="NTF2-like"/>
    <property type="match status" value="1"/>
</dbReference>
<accession>M0D9L3</accession>